<organism evidence="2">
    <name type="scientific">uncultured Sulfurovum sp</name>
    <dbReference type="NCBI Taxonomy" id="269237"/>
    <lineage>
        <taxon>Bacteria</taxon>
        <taxon>Pseudomonadati</taxon>
        <taxon>Campylobacterota</taxon>
        <taxon>Epsilonproteobacteria</taxon>
        <taxon>Campylobacterales</taxon>
        <taxon>Sulfurovaceae</taxon>
        <taxon>Sulfurovum</taxon>
        <taxon>environmental samples</taxon>
    </lineage>
</organism>
<accession>A0A6S6SNR7</accession>
<gene>
    <name evidence="2" type="ORF">HELGO_WM39094</name>
</gene>
<sequence>YKGVLPFIGLQLLALLIIVLFPDLIYFFGK</sequence>
<keyword evidence="1" id="KW-0472">Membrane</keyword>
<feature type="transmembrane region" description="Helical" evidence="1">
    <location>
        <begin position="6"/>
        <end position="28"/>
    </location>
</feature>
<proteinExistence type="predicted"/>
<name>A0A6S6SNR7_9BACT</name>
<keyword evidence="1" id="KW-1133">Transmembrane helix</keyword>
<evidence type="ECO:0000313" key="2">
    <source>
        <dbReference type="EMBL" id="CAA6808880.1"/>
    </source>
</evidence>
<protein>
    <submittedName>
        <fullName evidence="2">Uncharacterized protein</fullName>
    </submittedName>
</protein>
<evidence type="ECO:0000256" key="1">
    <source>
        <dbReference type="SAM" id="Phobius"/>
    </source>
</evidence>
<dbReference type="EMBL" id="CACVAR010000182">
    <property type="protein sequence ID" value="CAA6808880.1"/>
    <property type="molecule type" value="Genomic_DNA"/>
</dbReference>
<dbReference type="AlphaFoldDB" id="A0A6S6SNR7"/>
<keyword evidence="1" id="KW-0812">Transmembrane</keyword>
<feature type="non-terminal residue" evidence="2">
    <location>
        <position position="1"/>
    </location>
</feature>
<reference evidence="2" key="1">
    <citation type="submission" date="2020-01" db="EMBL/GenBank/DDBJ databases">
        <authorList>
            <person name="Meier V. D."/>
            <person name="Meier V D."/>
        </authorList>
    </citation>
    <scope>NUCLEOTIDE SEQUENCE</scope>
    <source>
        <strain evidence="2">HLG_WM_MAG_03</strain>
    </source>
</reference>